<keyword evidence="4" id="KW-1185">Reference proteome</keyword>
<evidence type="ECO:0000313" key="3">
    <source>
        <dbReference type="EMBL" id="GIX62891.1"/>
    </source>
</evidence>
<keyword evidence="2" id="KW-0812">Transmembrane</keyword>
<feature type="transmembrane region" description="Helical" evidence="2">
    <location>
        <begin position="435"/>
        <end position="468"/>
    </location>
</feature>
<name>A0AAV4LUX4_BABCB</name>
<dbReference type="Proteomes" id="UP001497744">
    <property type="component" value="Unassembled WGS sequence"/>
</dbReference>
<reference evidence="3 4" key="1">
    <citation type="submission" date="2021-06" db="EMBL/GenBank/DDBJ databases">
        <title>Genome sequence of Babesia caballi.</title>
        <authorList>
            <person name="Yamagishi J."/>
            <person name="Kidaka T."/>
            <person name="Ochi A."/>
        </authorList>
    </citation>
    <scope>NUCLEOTIDE SEQUENCE [LARGE SCALE GENOMIC DNA]</scope>
    <source>
        <strain evidence="3">USDA-D6B2</strain>
    </source>
</reference>
<feature type="region of interest" description="Disordered" evidence="1">
    <location>
        <begin position="1"/>
        <end position="33"/>
    </location>
</feature>
<keyword evidence="2" id="KW-0472">Membrane</keyword>
<comment type="caution">
    <text evidence="3">The sequence shown here is derived from an EMBL/GenBank/DDBJ whole genome shotgun (WGS) entry which is preliminary data.</text>
</comment>
<proteinExistence type="predicted"/>
<keyword evidence="2" id="KW-1133">Transmembrane helix</keyword>
<protein>
    <submittedName>
        <fullName evidence="3">Isoaspartyl peptidase/L-asparaginase</fullName>
    </submittedName>
</protein>
<feature type="compositionally biased region" description="Low complexity" evidence="1">
    <location>
        <begin position="17"/>
        <end position="33"/>
    </location>
</feature>
<dbReference type="GeneID" id="94194372"/>
<sequence>MEPKEKENPSEPVPLKPVASETDAAPAAAEPAVESAQESKRGYAVLDLHLNQFLSFIAEDYSFLPCAIYNPRIDVHLDGKLVYKSRVLSHEDDVFGNLVRLRICSPNSVVTLKLYECVQLRLTEKCVDELIQPTLKKESMEEVLISWCNLEVGLLVPAQKYEVVCAFRVNPMFLHYNPGGILYYPTVKGKAFIDNKRVCCACRVCVFLASNTLTVHNKVLTKYFDFRCDPHQLEIPRRPVAENTQSSTEACGLEAGGRGAVAKEGAADESGGSQKAAGEPTVRMIKEKDYLKEAPVDEVPHDSRKVETLEMNVKKVFFTKEGCTCCRLVEVPRTLRGVNYTPCACCHDYQVCCEHSVENYYYASVSLKLVSKTPIDFKTELCALMNNPVKAREEPNAESDSLCSIVTRAYELYAAFGLCNRHLGVPSGQVSPQKYVWMFVALILAGFIFDGKTLTVSCFLLGFFTMYLRTASLKQHERDFGDVIEASRRLTLSGQGIEKVIRDMVEAEESNTVAETENRFQRNMKCVRQQEFVDDVKIFSKLNTSLQRSENISIKTLTQGLSSSVPKQLRGTLVRTLDMCESLLWYLNALLAVVRRYGIAISVFFCGMGVLSLGYAFWMKCVLKALLLIVVTSALMEDHPAVRRRFGQLQQLLRYLTMRVYRREWFLNANSFP</sequence>
<accession>A0AAV4LUX4</accession>
<dbReference type="EMBL" id="BPLF01000002">
    <property type="protein sequence ID" value="GIX62891.1"/>
    <property type="molecule type" value="Genomic_DNA"/>
</dbReference>
<feature type="transmembrane region" description="Helical" evidence="2">
    <location>
        <begin position="583"/>
        <end position="611"/>
    </location>
</feature>
<dbReference type="RefSeq" id="XP_067714960.1">
    <property type="nucleotide sequence ID" value="XM_067858859.1"/>
</dbReference>
<evidence type="ECO:0000256" key="1">
    <source>
        <dbReference type="SAM" id="MobiDB-lite"/>
    </source>
</evidence>
<evidence type="ECO:0000313" key="4">
    <source>
        <dbReference type="Proteomes" id="UP001497744"/>
    </source>
</evidence>
<dbReference type="AlphaFoldDB" id="A0AAV4LUX4"/>
<organism evidence="3 4">
    <name type="scientific">Babesia caballi</name>
    <dbReference type="NCBI Taxonomy" id="5871"/>
    <lineage>
        <taxon>Eukaryota</taxon>
        <taxon>Sar</taxon>
        <taxon>Alveolata</taxon>
        <taxon>Apicomplexa</taxon>
        <taxon>Aconoidasida</taxon>
        <taxon>Piroplasmida</taxon>
        <taxon>Babesiidae</taxon>
        <taxon>Babesia</taxon>
    </lineage>
</organism>
<evidence type="ECO:0000256" key="2">
    <source>
        <dbReference type="SAM" id="Phobius"/>
    </source>
</evidence>
<gene>
    <name evidence="3" type="ORF">BcabD6B2_23260</name>
</gene>